<keyword evidence="4" id="KW-1185">Reference proteome</keyword>
<dbReference type="Gramene" id="TKW37802">
    <property type="protein sequence ID" value="TKW37802"/>
    <property type="gene ID" value="SEVIR_1G072333v2"/>
</dbReference>
<feature type="chain" id="PRO_5020422853" evidence="2">
    <location>
        <begin position="28"/>
        <end position="55"/>
    </location>
</feature>
<reference evidence="3" key="1">
    <citation type="submission" date="2019-03" db="EMBL/GenBank/DDBJ databases">
        <title>WGS assembly of Setaria viridis.</title>
        <authorList>
            <person name="Huang P."/>
            <person name="Jenkins J."/>
            <person name="Grimwood J."/>
            <person name="Barry K."/>
            <person name="Healey A."/>
            <person name="Mamidi S."/>
            <person name="Sreedasyam A."/>
            <person name="Shu S."/>
            <person name="Feldman M."/>
            <person name="Wu J."/>
            <person name="Yu Y."/>
            <person name="Chen C."/>
            <person name="Johnson J."/>
            <person name="Rokhsar D."/>
            <person name="Baxter I."/>
            <person name="Schmutz J."/>
            <person name="Brutnell T."/>
            <person name="Kellogg E."/>
        </authorList>
    </citation>
    <scope>NUCLEOTIDE SEQUENCE [LARGE SCALE GENOMIC DNA]</scope>
</reference>
<sequence length="55" mass="5832">MGETGGETTAWVKWPAAALICLSSASADVTRPVKRISAGKQRRALPSRMRATSTT</sequence>
<gene>
    <name evidence="3" type="ORF">SEVIR_1G072333v2</name>
</gene>
<evidence type="ECO:0000313" key="4">
    <source>
        <dbReference type="Proteomes" id="UP000298652"/>
    </source>
</evidence>
<keyword evidence="2" id="KW-0732">Signal</keyword>
<evidence type="ECO:0000256" key="2">
    <source>
        <dbReference type="SAM" id="SignalP"/>
    </source>
</evidence>
<dbReference type="Proteomes" id="UP000298652">
    <property type="component" value="Chromosome 1"/>
</dbReference>
<name>A0A4U6W6H2_SETVI</name>
<protein>
    <submittedName>
        <fullName evidence="3">Uncharacterized protein</fullName>
    </submittedName>
</protein>
<dbReference type="EMBL" id="CM016552">
    <property type="protein sequence ID" value="TKW37802.1"/>
    <property type="molecule type" value="Genomic_DNA"/>
</dbReference>
<feature type="region of interest" description="Disordered" evidence="1">
    <location>
        <begin position="34"/>
        <end position="55"/>
    </location>
</feature>
<evidence type="ECO:0000313" key="3">
    <source>
        <dbReference type="EMBL" id="TKW37802.1"/>
    </source>
</evidence>
<organism evidence="3 4">
    <name type="scientific">Setaria viridis</name>
    <name type="common">Green bristlegrass</name>
    <name type="synonym">Setaria italica subsp. viridis</name>
    <dbReference type="NCBI Taxonomy" id="4556"/>
    <lineage>
        <taxon>Eukaryota</taxon>
        <taxon>Viridiplantae</taxon>
        <taxon>Streptophyta</taxon>
        <taxon>Embryophyta</taxon>
        <taxon>Tracheophyta</taxon>
        <taxon>Spermatophyta</taxon>
        <taxon>Magnoliopsida</taxon>
        <taxon>Liliopsida</taxon>
        <taxon>Poales</taxon>
        <taxon>Poaceae</taxon>
        <taxon>PACMAD clade</taxon>
        <taxon>Panicoideae</taxon>
        <taxon>Panicodae</taxon>
        <taxon>Paniceae</taxon>
        <taxon>Cenchrinae</taxon>
        <taxon>Setaria</taxon>
    </lineage>
</organism>
<dbReference type="AlphaFoldDB" id="A0A4U6W6H2"/>
<feature type="signal peptide" evidence="2">
    <location>
        <begin position="1"/>
        <end position="27"/>
    </location>
</feature>
<evidence type="ECO:0000256" key="1">
    <source>
        <dbReference type="SAM" id="MobiDB-lite"/>
    </source>
</evidence>
<accession>A0A4U6W6H2</accession>
<proteinExistence type="predicted"/>